<dbReference type="InterPro" id="IPR053144">
    <property type="entry name" value="Acetyltransferase_Butenolide"/>
</dbReference>
<evidence type="ECO:0000313" key="2">
    <source>
        <dbReference type="EMBL" id="ASU34642.1"/>
    </source>
</evidence>
<dbReference type="CDD" id="cd04301">
    <property type="entry name" value="NAT_SF"/>
    <property type="match status" value="1"/>
</dbReference>
<dbReference type="PANTHER" id="PTHR43233">
    <property type="entry name" value="FAMILY N-ACETYLTRANSFERASE, PUTATIVE (AFU_ORTHOLOGUE AFUA_6G03350)-RELATED"/>
    <property type="match status" value="1"/>
</dbReference>
<gene>
    <name evidence="2" type="ORF">MuYL_2755</name>
</gene>
<name>A0A223NXP5_9SPHI</name>
<keyword evidence="2" id="KW-0808">Transferase</keyword>
<feature type="domain" description="N-acetyltransferase" evidence="1">
    <location>
        <begin position="13"/>
        <end position="145"/>
    </location>
</feature>
<dbReference type="Pfam" id="PF00583">
    <property type="entry name" value="Acetyltransf_1"/>
    <property type="match status" value="1"/>
</dbReference>
<organism evidence="2 3">
    <name type="scientific">Mucilaginibacter xinganensis</name>
    <dbReference type="NCBI Taxonomy" id="1234841"/>
    <lineage>
        <taxon>Bacteria</taxon>
        <taxon>Pseudomonadati</taxon>
        <taxon>Bacteroidota</taxon>
        <taxon>Sphingobacteriia</taxon>
        <taxon>Sphingobacteriales</taxon>
        <taxon>Sphingobacteriaceae</taxon>
        <taxon>Mucilaginibacter</taxon>
    </lineage>
</organism>
<keyword evidence="3" id="KW-1185">Reference proteome</keyword>
<sequence>MIMNDSAFIKKGFHISTDKSLLNFEMIFKYLDQESYWAGGIPENTLRRAIENSLCFGIYFRNEQAGFARVITDKATFAYICDVFVLTEYKRIGLSKWLVQTILKHNDLQGLRRWSLATADAQGLYTQFGFKQINKPERWMEIFTPYRP</sequence>
<accession>A0A223NXP5</accession>
<dbReference type="InterPro" id="IPR016181">
    <property type="entry name" value="Acyl_CoA_acyltransferase"/>
</dbReference>
<dbReference type="Proteomes" id="UP000215002">
    <property type="component" value="Chromosome"/>
</dbReference>
<dbReference type="PROSITE" id="PS51186">
    <property type="entry name" value="GNAT"/>
    <property type="match status" value="1"/>
</dbReference>
<protein>
    <submittedName>
        <fullName evidence="2">GNAT family N-acetyltransferase</fullName>
    </submittedName>
</protein>
<dbReference type="EMBL" id="CP022743">
    <property type="protein sequence ID" value="ASU34642.1"/>
    <property type="molecule type" value="Genomic_DNA"/>
</dbReference>
<evidence type="ECO:0000259" key="1">
    <source>
        <dbReference type="PROSITE" id="PS51186"/>
    </source>
</evidence>
<dbReference type="InterPro" id="IPR000182">
    <property type="entry name" value="GNAT_dom"/>
</dbReference>
<proteinExistence type="predicted"/>
<evidence type="ECO:0000313" key="3">
    <source>
        <dbReference type="Proteomes" id="UP000215002"/>
    </source>
</evidence>
<dbReference type="Gene3D" id="3.40.630.30">
    <property type="match status" value="1"/>
</dbReference>
<dbReference type="SUPFAM" id="SSF55729">
    <property type="entry name" value="Acyl-CoA N-acyltransferases (Nat)"/>
    <property type="match status" value="1"/>
</dbReference>
<reference evidence="2 3" key="1">
    <citation type="submission" date="2017-08" db="EMBL/GenBank/DDBJ databases">
        <title>Complete genome sequence of Mucilaginibacter sp. strain BJC16-A31.</title>
        <authorList>
            <consortium name="Henan University of Science and Technology"/>
            <person name="You X."/>
        </authorList>
    </citation>
    <scope>NUCLEOTIDE SEQUENCE [LARGE SCALE GENOMIC DNA]</scope>
    <source>
        <strain evidence="2 3">BJC16-A31</strain>
    </source>
</reference>
<dbReference type="GO" id="GO:0016747">
    <property type="term" value="F:acyltransferase activity, transferring groups other than amino-acyl groups"/>
    <property type="evidence" value="ECO:0007669"/>
    <property type="project" value="InterPro"/>
</dbReference>
<dbReference type="KEGG" id="muc:MuYL_2755"/>
<dbReference type="PANTHER" id="PTHR43233:SF1">
    <property type="entry name" value="FAMILY N-ACETYLTRANSFERASE, PUTATIVE (AFU_ORTHOLOGUE AFUA_6G03350)-RELATED"/>
    <property type="match status" value="1"/>
</dbReference>
<dbReference type="AlphaFoldDB" id="A0A223NXP5"/>